<gene>
    <name evidence="2" type="ORF">DesfrDRAFT_0970</name>
</gene>
<proteinExistence type="predicted"/>
<reference evidence="2 3" key="1">
    <citation type="submission" date="2010-08" db="EMBL/GenBank/DDBJ databases">
        <title>The draft genome of Desulfovibrio fructosovorans JJ.</title>
        <authorList>
            <consortium name="US DOE Joint Genome Institute (JGI-PGF)"/>
            <person name="Lucas S."/>
            <person name="Copeland A."/>
            <person name="Lapidus A."/>
            <person name="Cheng J.-F."/>
            <person name="Bruce D."/>
            <person name="Goodwin L."/>
            <person name="Pitluck S."/>
            <person name="Land M.L."/>
            <person name="Hauser L."/>
            <person name="Chang Y.-J."/>
            <person name="Jeffries C."/>
            <person name="Wall J.D."/>
            <person name="Stahl D.A."/>
            <person name="Arkin A.P."/>
            <person name="Dehal P."/>
            <person name="Stolyar S.M."/>
            <person name="Hazen T.C."/>
            <person name="Woyke T.J."/>
        </authorList>
    </citation>
    <scope>NUCLEOTIDE SEQUENCE [LARGE SCALE GENOMIC DNA]</scope>
    <source>
        <strain evidence="2 3">JJ</strain>
    </source>
</reference>
<evidence type="ECO:0000313" key="2">
    <source>
        <dbReference type="EMBL" id="EFL52150.1"/>
    </source>
</evidence>
<organism evidence="2 3">
    <name type="scientific">Solidesulfovibrio fructosivorans JJ]</name>
    <dbReference type="NCBI Taxonomy" id="596151"/>
    <lineage>
        <taxon>Bacteria</taxon>
        <taxon>Pseudomonadati</taxon>
        <taxon>Thermodesulfobacteriota</taxon>
        <taxon>Desulfovibrionia</taxon>
        <taxon>Desulfovibrionales</taxon>
        <taxon>Desulfovibrionaceae</taxon>
        <taxon>Solidesulfovibrio</taxon>
    </lineage>
</organism>
<accession>E1JTM1</accession>
<sequence>MELRLAFTEFLFAFCAVVLADRVYGFSDRLLGRFAHKTDKPQLRAASANDWYVYFHRSDLTGEKEPARPAAPAARVIPAAARQPRRDSRPRLRA</sequence>
<evidence type="ECO:0000313" key="3">
    <source>
        <dbReference type="Proteomes" id="UP000006250"/>
    </source>
</evidence>
<protein>
    <submittedName>
        <fullName evidence="2">Uncharacterized protein</fullName>
    </submittedName>
</protein>
<dbReference type="RefSeq" id="WP_005991632.1">
    <property type="nucleotide sequence ID" value="NZ_AECZ01000005.1"/>
</dbReference>
<dbReference type="Proteomes" id="UP000006250">
    <property type="component" value="Unassembled WGS sequence"/>
</dbReference>
<feature type="region of interest" description="Disordered" evidence="1">
    <location>
        <begin position="62"/>
        <end position="94"/>
    </location>
</feature>
<dbReference type="STRING" id="596151.DesfrDRAFT_0970"/>
<name>E1JTM1_SOLFR</name>
<dbReference type="AlphaFoldDB" id="E1JTM1"/>
<keyword evidence="3" id="KW-1185">Reference proteome</keyword>
<dbReference type="OrthoDB" id="5525516at2"/>
<feature type="compositionally biased region" description="Basic and acidic residues" evidence="1">
    <location>
        <begin position="84"/>
        <end position="94"/>
    </location>
</feature>
<dbReference type="EMBL" id="AECZ01000005">
    <property type="protein sequence ID" value="EFL52150.1"/>
    <property type="molecule type" value="Genomic_DNA"/>
</dbReference>
<feature type="compositionally biased region" description="Low complexity" evidence="1">
    <location>
        <begin position="68"/>
        <end position="82"/>
    </location>
</feature>
<evidence type="ECO:0000256" key="1">
    <source>
        <dbReference type="SAM" id="MobiDB-lite"/>
    </source>
</evidence>
<dbReference type="eggNOG" id="ENOG5031CY0">
    <property type="taxonomic scope" value="Bacteria"/>
</dbReference>
<comment type="caution">
    <text evidence="2">The sequence shown here is derived from an EMBL/GenBank/DDBJ whole genome shotgun (WGS) entry which is preliminary data.</text>
</comment>